<proteinExistence type="predicted"/>
<reference evidence="1 2" key="2">
    <citation type="submission" date="2018-11" db="EMBL/GenBank/DDBJ databases">
        <authorList>
            <consortium name="Pathogen Informatics"/>
        </authorList>
    </citation>
    <scope>NUCLEOTIDE SEQUENCE [LARGE SCALE GENOMIC DNA]</scope>
    <source>
        <strain evidence="1 2">Egypt</strain>
    </source>
</reference>
<evidence type="ECO:0000313" key="3">
    <source>
        <dbReference type="WBParaSite" id="ECPE_0000046501-mRNA-1"/>
    </source>
</evidence>
<accession>A0A183A0I0</accession>
<protein>
    <submittedName>
        <fullName evidence="3">MutS_II domain-containing protein</fullName>
    </submittedName>
</protein>
<dbReference type="EMBL" id="UZAN01001550">
    <property type="protein sequence ID" value="VDP23001.1"/>
    <property type="molecule type" value="Genomic_DNA"/>
</dbReference>
<dbReference type="Gene3D" id="3.30.420.110">
    <property type="entry name" value="MutS, connector domain"/>
    <property type="match status" value="1"/>
</dbReference>
<dbReference type="AlphaFoldDB" id="A0A183A0I0"/>
<evidence type="ECO:0000313" key="2">
    <source>
        <dbReference type="Proteomes" id="UP000272942"/>
    </source>
</evidence>
<dbReference type="OrthoDB" id="295033at2759"/>
<dbReference type="GO" id="GO:0006298">
    <property type="term" value="P:mismatch repair"/>
    <property type="evidence" value="ECO:0007669"/>
    <property type="project" value="InterPro"/>
</dbReference>
<dbReference type="Proteomes" id="UP000272942">
    <property type="component" value="Unassembled WGS sequence"/>
</dbReference>
<organism evidence="3">
    <name type="scientific">Echinostoma caproni</name>
    <dbReference type="NCBI Taxonomy" id="27848"/>
    <lineage>
        <taxon>Eukaryota</taxon>
        <taxon>Metazoa</taxon>
        <taxon>Spiralia</taxon>
        <taxon>Lophotrochozoa</taxon>
        <taxon>Platyhelminthes</taxon>
        <taxon>Trematoda</taxon>
        <taxon>Digenea</taxon>
        <taxon>Plagiorchiida</taxon>
        <taxon>Echinostomata</taxon>
        <taxon>Echinostomatoidea</taxon>
        <taxon>Echinostomatidae</taxon>
        <taxon>Echinostoma</taxon>
    </lineage>
</organism>
<dbReference type="GO" id="GO:0005524">
    <property type="term" value="F:ATP binding"/>
    <property type="evidence" value="ECO:0007669"/>
    <property type="project" value="InterPro"/>
</dbReference>
<gene>
    <name evidence="1" type="ORF">ECPE_LOCUS465</name>
</gene>
<reference evidence="3" key="1">
    <citation type="submission" date="2016-06" db="UniProtKB">
        <authorList>
            <consortium name="WormBaseParasite"/>
        </authorList>
    </citation>
    <scope>IDENTIFICATION</scope>
</reference>
<dbReference type="InterPro" id="IPR036678">
    <property type="entry name" value="MutS_con_dom_sf"/>
</dbReference>
<sequence>MQFTDDSVDDFYRFLKALGPVRCYFVYIYVVIETTVNSPLFRAWGNLSSLDDLLLDGSNSVESAWLCALNLKYCDENVVVHLACCDRESRRIVCGEFVDSIQLANLETALVQLESRECLVPMGVLSTASDGNGKVNKADNAVVAEHLGLIFERVGVLVTEVKKCKFNNNNTWTLNKYP</sequence>
<keyword evidence="2" id="KW-1185">Reference proteome</keyword>
<evidence type="ECO:0000313" key="1">
    <source>
        <dbReference type="EMBL" id="VDP23001.1"/>
    </source>
</evidence>
<dbReference type="GO" id="GO:0030983">
    <property type="term" value="F:mismatched DNA binding"/>
    <property type="evidence" value="ECO:0007669"/>
    <property type="project" value="InterPro"/>
</dbReference>
<dbReference type="WBParaSite" id="ECPE_0000046501-mRNA-1">
    <property type="protein sequence ID" value="ECPE_0000046501-mRNA-1"/>
    <property type="gene ID" value="ECPE_0000046501"/>
</dbReference>
<name>A0A183A0I0_9TREM</name>